<dbReference type="InterPro" id="IPR041235">
    <property type="entry name" value="Exp1_repeat_2"/>
</dbReference>
<keyword evidence="5" id="KW-0539">Nucleus</keyword>
<dbReference type="PANTHER" id="PTHR11223:SF2">
    <property type="entry name" value="EXPORTIN-1"/>
    <property type="match status" value="1"/>
</dbReference>
<dbReference type="InterPro" id="IPR014877">
    <property type="entry name" value="XPO1_C_dom"/>
</dbReference>
<evidence type="ECO:0000256" key="2">
    <source>
        <dbReference type="ARBA" id="ARBA00009466"/>
    </source>
</evidence>
<dbReference type="InterPro" id="IPR041123">
    <property type="entry name" value="CRM1_repeat"/>
</dbReference>
<dbReference type="EMBL" id="MBFT01000326">
    <property type="protein sequence ID" value="PVU93332.1"/>
    <property type="molecule type" value="Genomic_DNA"/>
</dbReference>
<dbReference type="GO" id="GO:0000056">
    <property type="term" value="P:ribosomal small subunit export from nucleus"/>
    <property type="evidence" value="ECO:0007669"/>
    <property type="project" value="TreeGrafter"/>
</dbReference>
<name>A0A2T9YLY0_9FUNG</name>
<organism evidence="8 9">
    <name type="scientific">Furculomyces boomerangus</name>
    <dbReference type="NCBI Taxonomy" id="61424"/>
    <lineage>
        <taxon>Eukaryota</taxon>
        <taxon>Fungi</taxon>
        <taxon>Fungi incertae sedis</taxon>
        <taxon>Zoopagomycota</taxon>
        <taxon>Kickxellomycotina</taxon>
        <taxon>Harpellomycetes</taxon>
        <taxon>Harpellales</taxon>
        <taxon>Harpellaceae</taxon>
        <taxon>Furculomyces</taxon>
    </lineage>
</organism>
<dbReference type="Proteomes" id="UP000245699">
    <property type="component" value="Unassembled WGS sequence"/>
</dbReference>
<dbReference type="GO" id="GO:0005049">
    <property type="term" value="F:nuclear export signal receptor activity"/>
    <property type="evidence" value="ECO:0007669"/>
    <property type="project" value="InterPro"/>
</dbReference>
<dbReference type="EMBL" id="MBFT01000535">
    <property type="protein sequence ID" value="PVU89531.1"/>
    <property type="molecule type" value="Genomic_DNA"/>
</dbReference>
<evidence type="ECO:0000313" key="9">
    <source>
        <dbReference type="Proteomes" id="UP000245699"/>
    </source>
</evidence>
<evidence type="ECO:0000259" key="6">
    <source>
        <dbReference type="PROSITE" id="PS50166"/>
    </source>
</evidence>
<dbReference type="PANTHER" id="PTHR11223">
    <property type="entry name" value="EXPORTIN 1/5"/>
    <property type="match status" value="1"/>
</dbReference>
<evidence type="ECO:0000256" key="3">
    <source>
        <dbReference type="ARBA" id="ARBA00022448"/>
    </source>
</evidence>
<dbReference type="InterPro" id="IPR001494">
    <property type="entry name" value="Importin-beta_N"/>
</dbReference>
<sequence>MTKTSLQLAKPTFSSILDFSKDLDVALLDNVVNEFFSGKGENQRIAQQILTQFQENPDSWSRVDKILETSALSQTKFIGLQILEKLIQTRWKVISSEQRNGIKNYIVSTIIKNSSSEQSLKQNKLYLSKLNLILVQILKQEWPTNWPTFIQEIVSSSKTNISLCENNMAILKLLSEEVFDFSSEQMTQAKAIELKKQMTGEFSDIFQLCSEVLETAMQPSLVKATLETLLRFLSWIPLGYIFETKLIENMCTRFLEPRETRNQIFKCLTEISSLTVEQKYQEKMVMIFTISMNALIRTLGTKKNFEEDWDSLDEDEQELIQNVVQFLSTYLGNQLSLVESHADMNLVVQAHQYLADIMRIEDREIFKVCLEYINKFVKSLYTDRIKPGKEQLLNLTNYSQPLRQAKYESVLSDLRVVIIDRMAKPEEVLIVENDDGEIVREFIKETDTIALYKSQRECLVFLTHLGSQDMERIMMEKLSRQLDLSEWSWNNLNSLCWAFGSISGSMNEDQERKFLVVVIKGLLGLCEIVRGKDNKAVVASNIMYVVGQYPRFLKAHWKFLKTVANKLFEFMHELHPGVRDMACDTFIKLADKCKAHFVMLQPDEPAPFINEIISSIDQITSDLEPQQTNTFFNALGRIVASQQDQQLRSVLIHELMRLPNLTWEQMLQSASSDQSILDTTETNKAIVNVLKINTSVCKPVGTPFLPQLAHIYLDMLGIYHALSIRISNSVSQNGEIAARYPNIRAMRSVKKEILILIETYVSMCTDADLSAVCQNIIPPLFDTVLPDYSQSVNVVRDAEVLNLLATIVKVLGDLVSDRVPSIIENVFVPTLSMINKDFSDFPDHRTSFFNLLSQLNGRVFSSLLNLSPDHFKLLVDSIVWGFKHTTRDIADLSLLILLDMINKFSIAEPTVANAFFKTFYIPLLQDILYVLTDSDHKSGFKSQCLVLSKLVQLAQSPLITSPLYDPSLGSISNSQFVFNYIVDLLGNAFPNLGNMQLKAFVTDIFEYNANFDTFRSTVRDFLIKLKVFSGENDEMFLAEREKDMNLLNSVERSAVMKVPGMLKPSEMEDED</sequence>
<dbReference type="Pfam" id="PF08767">
    <property type="entry name" value="CRM1_C"/>
    <property type="match status" value="1"/>
</dbReference>
<dbReference type="Gene3D" id="1.25.10.10">
    <property type="entry name" value="Leucine-rich Repeat Variant"/>
    <property type="match status" value="1"/>
</dbReference>
<comment type="subcellular location">
    <subcellularLocation>
        <location evidence="1">Nucleus</location>
    </subcellularLocation>
</comment>
<dbReference type="GO" id="GO:0031267">
    <property type="term" value="F:small GTPase binding"/>
    <property type="evidence" value="ECO:0007669"/>
    <property type="project" value="InterPro"/>
</dbReference>
<keyword evidence="3" id="KW-0813">Transport</keyword>
<dbReference type="Pfam" id="PF18787">
    <property type="entry name" value="CRM1_repeat_3"/>
    <property type="match status" value="1"/>
</dbReference>
<keyword evidence="4" id="KW-0653">Protein transport</keyword>
<dbReference type="OrthoDB" id="27218at2759"/>
<gene>
    <name evidence="8" type="ORF">BB559_003322</name>
    <name evidence="7" type="ORF">BB559_005044</name>
</gene>
<dbReference type="Pfam" id="PF18777">
    <property type="entry name" value="CRM1_repeat"/>
    <property type="match status" value="1"/>
</dbReference>
<dbReference type="GO" id="GO:0005737">
    <property type="term" value="C:cytoplasm"/>
    <property type="evidence" value="ECO:0007669"/>
    <property type="project" value="TreeGrafter"/>
</dbReference>
<dbReference type="SUPFAM" id="SSF48371">
    <property type="entry name" value="ARM repeat"/>
    <property type="match status" value="1"/>
</dbReference>
<dbReference type="InterPro" id="IPR016024">
    <property type="entry name" value="ARM-type_fold"/>
</dbReference>
<dbReference type="Pfam" id="PF03810">
    <property type="entry name" value="IBN_N"/>
    <property type="match status" value="1"/>
</dbReference>
<dbReference type="InterPro" id="IPR040485">
    <property type="entry name" value="XPO1_repeat_3"/>
</dbReference>
<dbReference type="PROSITE" id="PS50166">
    <property type="entry name" value="IMPORTIN_B_NT"/>
    <property type="match status" value="1"/>
</dbReference>
<evidence type="ECO:0000313" key="7">
    <source>
        <dbReference type="EMBL" id="PVU89531.1"/>
    </source>
</evidence>
<dbReference type="SMART" id="SM00913">
    <property type="entry name" value="IBN_N"/>
    <property type="match status" value="1"/>
</dbReference>
<dbReference type="GO" id="GO:0006611">
    <property type="term" value="P:protein export from nucleus"/>
    <property type="evidence" value="ECO:0007669"/>
    <property type="project" value="InterPro"/>
</dbReference>
<comment type="caution">
    <text evidence="8">The sequence shown here is derived from an EMBL/GenBank/DDBJ whole genome shotgun (WGS) entry which is preliminary data.</text>
</comment>
<dbReference type="SMART" id="SM01102">
    <property type="entry name" value="CRM1_C"/>
    <property type="match status" value="1"/>
</dbReference>
<evidence type="ECO:0000313" key="8">
    <source>
        <dbReference type="EMBL" id="PVU93332.1"/>
    </source>
</evidence>
<protein>
    <recommendedName>
        <fullName evidence="6">Importin N-terminal domain-containing protein</fullName>
    </recommendedName>
</protein>
<comment type="similarity">
    <text evidence="2">Belongs to the exportin family.</text>
</comment>
<dbReference type="Pfam" id="PF08389">
    <property type="entry name" value="Xpo1"/>
    <property type="match status" value="1"/>
</dbReference>
<accession>A0A2T9YLY0</accession>
<dbReference type="GO" id="GO:0005634">
    <property type="term" value="C:nucleus"/>
    <property type="evidence" value="ECO:0007669"/>
    <property type="project" value="UniProtKB-SubCell"/>
</dbReference>
<dbReference type="InterPro" id="IPR011989">
    <property type="entry name" value="ARM-like"/>
</dbReference>
<reference evidence="8 9" key="1">
    <citation type="journal article" date="2018" name="MBio">
        <title>Comparative Genomics Reveals the Core Gene Toolbox for the Fungus-Insect Symbiosis.</title>
        <authorList>
            <person name="Wang Y."/>
            <person name="Stata M."/>
            <person name="Wang W."/>
            <person name="Stajich J.E."/>
            <person name="White M.M."/>
            <person name="Moncalvo J.M."/>
        </authorList>
    </citation>
    <scope>NUCLEOTIDE SEQUENCE [LARGE SCALE GENOMIC DNA]</scope>
    <source>
        <strain evidence="8 9">AUS-77-4</strain>
    </source>
</reference>
<dbReference type="GO" id="GO:0000055">
    <property type="term" value="P:ribosomal large subunit export from nucleus"/>
    <property type="evidence" value="ECO:0007669"/>
    <property type="project" value="TreeGrafter"/>
</dbReference>
<feature type="domain" description="Importin N-terminal" evidence="6">
    <location>
        <begin position="46"/>
        <end position="112"/>
    </location>
</feature>
<dbReference type="Pfam" id="PF18784">
    <property type="entry name" value="CRM1_repeat_2"/>
    <property type="match status" value="1"/>
</dbReference>
<dbReference type="FunFam" id="1.25.10.10:FF:000022">
    <property type="entry name" value="protein EXPORTIN 1A"/>
    <property type="match status" value="1"/>
</dbReference>
<proteinExistence type="inferred from homology"/>
<dbReference type="AlphaFoldDB" id="A0A2T9YLY0"/>
<evidence type="ECO:0000256" key="1">
    <source>
        <dbReference type="ARBA" id="ARBA00004123"/>
    </source>
</evidence>
<dbReference type="STRING" id="61424.A0A2T9YLY0"/>
<keyword evidence="9" id="KW-1185">Reference proteome</keyword>
<evidence type="ECO:0000256" key="4">
    <source>
        <dbReference type="ARBA" id="ARBA00022927"/>
    </source>
</evidence>
<evidence type="ECO:0000256" key="5">
    <source>
        <dbReference type="ARBA" id="ARBA00023242"/>
    </source>
</evidence>
<dbReference type="InterPro" id="IPR045065">
    <property type="entry name" value="XPO1/5"/>
</dbReference>
<dbReference type="InterPro" id="IPR013598">
    <property type="entry name" value="Exportin-1/Importin-b-like"/>
</dbReference>